<accession>A0A9P1D6W3</accession>
<feature type="region of interest" description="Disordered" evidence="1">
    <location>
        <begin position="413"/>
        <end position="444"/>
    </location>
</feature>
<organism evidence="2">
    <name type="scientific">Cladocopium goreaui</name>
    <dbReference type="NCBI Taxonomy" id="2562237"/>
    <lineage>
        <taxon>Eukaryota</taxon>
        <taxon>Sar</taxon>
        <taxon>Alveolata</taxon>
        <taxon>Dinophyceae</taxon>
        <taxon>Suessiales</taxon>
        <taxon>Symbiodiniaceae</taxon>
        <taxon>Cladocopium</taxon>
    </lineage>
</organism>
<feature type="compositionally biased region" description="Low complexity" evidence="1">
    <location>
        <begin position="424"/>
        <end position="433"/>
    </location>
</feature>
<evidence type="ECO:0000256" key="1">
    <source>
        <dbReference type="SAM" id="MobiDB-lite"/>
    </source>
</evidence>
<feature type="compositionally biased region" description="Acidic residues" evidence="1">
    <location>
        <begin position="413"/>
        <end position="423"/>
    </location>
</feature>
<name>A0A9P1D6W3_9DINO</name>
<evidence type="ECO:0000313" key="3">
    <source>
        <dbReference type="EMBL" id="CAL4792296.1"/>
    </source>
</evidence>
<protein>
    <submittedName>
        <fullName evidence="2">Uncharacterized protein</fullName>
    </submittedName>
</protein>
<dbReference type="EMBL" id="CAMXCT020003541">
    <property type="protein sequence ID" value="CAL1158359.1"/>
    <property type="molecule type" value="Genomic_DNA"/>
</dbReference>
<evidence type="ECO:0000313" key="2">
    <source>
        <dbReference type="EMBL" id="CAI4004984.1"/>
    </source>
</evidence>
<reference evidence="3 4" key="2">
    <citation type="submission" date="2024-05" db="EMBL/GenBank/DDBJ databases">
        <authorList>
            <person name="Chen Y."/>
            <person name="Shah S."/>
            <person name="Dougan E. K."/>
            <person name="Thang M."/>
            <person name="Chan C."/>
        </authorList>
    </citation>
    <scope>NUCLEOTIDE SEQUENCE [LARGE SCALE GENOMIC DNA]</scope>
</reference>
<comment type="caution">
    <text evidence="2">The sequence shown here is derived from an EMBL/GenBank/DDBJ whole genome shotgun (WGS) entry which is preliminary data.</text>
</comment>
<dbReference type="EMBL" id="CAMXCT030003541">
    <property type="protein sequence ID" value="CAL4792296.1"/>
    <property type="molecule type" value="Genomic_DNA"/>
</dbReference>
<keyword evidence="4" id="KW-1185">Reference proteome</keyword>
<dbReference type="Proteomes" id="UP001152797">
    <property type="component" value="Unassembled WGS sequence"/>
</dbReference>
<feature type="region of interest" description="Disordered" evidence="1">
    <location>
        <begin position="769"/>
        <end position="797"/>
    </location>
</feature>
<gene>
    <name evidence="2" type="ORF">C1SCF055_LOCUS30742</name>
</gene>
<evidence type="ECO:0000313" key="4">
    <source>
        <dbReference type="Proteomes" id="UP001152797"/>
    </source>
</evidence>
<feature type="region of interest" description="Disordered" evidence="1">
    <location>
        <begin position="824"/>
        <end position="857"/>
    </location>
</feature>
<sequence>MQIILKVHCQMYATFGNMWNLVNLSLFDLPENAMDDNAASECIAQPTEAKEVGPRFMRPKPKAKATPSEVLSSVSLAVKRTADEMASMQIHKLISDVKQPWQMGPLSSLFSKPKPFWERLQRQNKMSLLVEAMRFADNLMGFTQVRLQDMLSSRVTGAAYSFFMTKRIRKPAEVSTVTEISELERICMHDDALHRRVIAGHLLFSFAAAARWHDSMYVVALDSSKAGDIFLLEALTSKHKSSRGKEQQMELLPFTALGKITVDDCWGQCWMDARNESHADTWNEFLCSWSESAHLWVESRMSTAEATGWLRELLEPHAGPDRASKLTGHGLKATLLSWAAKSTLFSADEQLALGHHVHAQYRSAMIYSRDNQIGLCKKLHEMFGKIRDGLFDPDATRVSRLFQLAYATMLESQGDDSDSDATTDSDASSVASSDGEHNDIAQKPGYKRLDADDLEVELCLINNNSKVIHLLVSEDEKFWCGRHASASFRRAEVDDLSATEATTDTWRPMAIDSKVAFQNRAVELGIAQADVDALSDGFVGRSLSLEDLKSRADRSESSEARILPLAEKMDRIGQQKNRLTGISFTPQSEPSHSLIDKVCQQLEDNVVTYIELNRCSSRHDEALHAKMDTALALDQSGGLRLSKKQKVDDVNVTGEHRLRQAFLRRSLAYDLSGIATFAVLDLWTQKLFEKMNETPVAHYRHISVEQVINADKALWVKVSNETRGKLQPKTGAEKPFDVAFTKFSEHAEVLQHLSPLQGPGGYVHDRARTAAAPGKGKGSTIRTAKGRHHKEKGKPHQALPCQMTARSLLMESSFASDGKLVDAQPKSSLGSDAWPPWTTTTERCGTPHGIAKPETSGPIKGIAFPTAAEAEYPSLLCDRMANCVLQMAKKLGVTPQIQPRLKDLLKLNMGQQTVRHPPLIPEYKTFVHSESPLSGSAYKLLAAPIQRGAENTEQHEDQETPCKRSRRTFKYGVWHSPEEFLQKATGVRHPMDYESVLHPITSEAIDKVVNTCPTKLAKERLKAVFKIRKMSAELSQKERDLKATMHPDVRRCVQTKNISLFEGLLSQLGYWDLDVVNLLKQGVPLVGLQSAPEGYQKQLVPASMTEDELTRTAKWRRQAILTSSRRVNPSEENALLEATTEEAHAVVGFQVNGTWRFYKSVSLPFGCTGSVYGFVRVSQALWFIVSKVLHCVTSHYFDDFPTLERAEGCKVLTLAFSAVLDLLGWEHAKEGDKAISFASTFDLLGVTFDLNGLPKRTFTISNKVSRIEKLCKMLEEIEKDRALSAAKASEIQGLLNFAVSFYMGRGLKHLVSAFMPFAEGHHTRNQDELVSLCAYAKLMLQGQKPRVHSLADTSLPILIFTDGAYENGLATAGAVVIDGPLRMAYVVTVPEALIKLWTRVAGEQIISQVELWALVSVRWCLRKQLHGRRVIEWIDNKAARVCTIKANSPSISMKVLARLLADLELLWPSFSWTERVCSFSNPSDLPSRGKLEEALQKYNLTDGGILDASVDMADLVLKLHQSPYNTALQELGT</sequence>
<reference evidence="2" key="1">
    <citation type="submission" date="2022-10" db="EMBL/GenBank/DDBJ databases">
        <authorList>
            <person name="Chen Y."/>
            <person name="Dougan E. K."/>
            <person name="Chan C."/>
            <person name="Rhodes N."/>
            <person name="Thang M."/>
        </authorList>
    </citation>
    <scope>NUCLEOTIDE SEQUENCE</scope>
</reference>
<feature type="compositionally biased region" description="Basic residues" evidence="1">
    <location>
        <begin position="784"/>
        <end position="795"/>
    </location>
</feature>
<proteinExistence type="predicted"/>
<dbReference type="OrthoDB" id="3255824at2759"/>
<dbReference type="EMBL" id="CAMXCT010003541">
    <property type="protein sequence ID" value="CAI4004984.1"/>
    <property type="molecule type" value="Genomic_DNA"/>
</dbReference>